<dbReference type="PANTHER" id="PTHR15032">
    <property type="entry name" value="N-ACYL-PHOSPHATIDYLETHANOLAMINE-HYDROLYZING PHOSPHOLIPASE D"/>
    <property type="match status" value="1"/>
</dbReference>
<dbReference type="Gene3D" id="3.60.15.10">
    <property type="entry name" value="Ribonuclease Z/Hydroxyacylglutathione hydrolase-like"/>
    <property type="match status" value="1"/>
</dbReference>
<dbReference type="RefSeq" id="WP_377301888.1">
    <property type="nucleotide sequence ID" value="NZ_CP180191.1"/>
</dbReference>
<keyword evidence="4" id="KW-1185">Reference proteome</keyword>
<feature type="signal peptide" evidence="1">
    <location>
        <begin position="1"/>
        <end position="21"/>
    </location>
</feature>
<dbReference type="EMBL" id="JBHRTI010000003">
    <property type="protein sequence ID" value="MFC3147126.1"/>
    <property type="molecule type" value="Genomic_DNA"/>
</dbReference>
<feature type="chain" id="PRO_5045140833" evidence="1">
    <location>
        <begin position="22"/>
        <end position="358"/>
    </location>
</feature>
<evidence type="ECO:0000313" key="3">
    <source>
        <dbReference type="EMBL" id="MFC3147126.1"/>
    </source>
</evidence>
<evidence type="ECO:0000313" key="4">
    <source>
        <dbReference type="Proteomes" id="UP001595556"/>
    </source>
</evidence>
<protein>
    <submittedName>
        <fullName evidence="3">MBL fold metallo-hydrolase</fullName>
    </submittedName>
</protein>
<accession>A0ABV7H3G2</accession>
<dbReference type="Proteomes" id="UP001595556">
    <property type="component" value="Unassembled WGS sequence"/>
</dbReference>
<sequence>MKRLLLAATAMLLAACGTSNPYYDPAKKHHRPDGYNNNYIDNWAKNQPSFWQWQRERWSNPPPPSNPARVPVATPDLGYLKGNTKDVSVTWIGHSTALWQINGLNILTDPHFSERASPVSFAGPRREVVLPITLAQLPRIDVVLISHNHYDHLDRPSVLALNKQAGGPPLFVVPLGLDLWMKNEGITNVRRMDWWERFDLAAPGGAVTVNFVPVQHWSSRTPLDRNATLWGGFVVQAQVAGSPYSMFFTGDTGYSKDFADIGARFGGFDFSQIAVGCYLPRWFMQTQHVNEDDAVKIHLDVKSRLSMGVHWGTFRLCDDVIEAPIDNLPLARKKYDVADDAFVLFALGETRVLRKGAQ</sequence>
<comment type="caution">
    <text evidence="3">The sequence shown here is derived from an EMBL/GenBank/DDBJ whole genome shotgun (WGS) entry which is preliminary data.</text>
</comment>
<gene>
    <name evidence="3" type="ORF">ACFOEN_05655</name>
</gene>
<dbReference type="InterPro" id="IPR036866">
    <property type="entry name" value="RibonucZ/Hydroxyglut_hydro"/>
</dbReference>
<dbReference type="InterPro" id="IPR001279">
    <property type="entry name" value="Metallo-B-lactamas"/>
</dbReference>
<organism evidence="3 4">
    <name type="scientific">Piscinibacterium candidicorallinum</name>
    <dbReference type="NCBI Taxonomy" id="1793872"/>
    <lineage>
        <taxon>Bacteria</taxon>
        <taxon>Pseudomonadati</taxon>
        <taxon>Pseudomonadota</taxon>
        <taxon>Betaproteobacteria</taxon>
        <taxon>Burkholderiales</taxon>
        <taxon>Piscinibacterium</taxon>
    </lineage>
</organism>
<reference evidence="4" key="1">
    <citation type="journal article" date="2019" name="Int. J. Syst. Evol. Microbiol.">
        <title>The Global Catalogue of Microorganisms (GCM) 10K type strain sequencing project: providing services to taxonomists for standard genome sequencing and annotation.</title>
        <authorList>
            <consortium name="The Broad Institute Genomics Platform"/>
            <consortium name="The Broad Institute Genome Sequencing Center for Infectious Disease"/>
            <person name="Wu L."/>
            <person name="Ma J."/>
        </authorList>
    </citation>
    <scope>NUCLEOTIDE SEQUENCE [LARGE SCALE GENOMIC DNA]</scope>
    <source>
        <strain evidence="4">KCTC 52168</strain>
    </source>
</reference>
<evidence type="ECO:0000256" key="1">
    <source>
        <dbReference type="SAM" id="SignalP"/>
    </source>
</evidence>
<feature type="domain" description="Metallo-beta-lactamase" evidence="2">
    <location>
        <begin position="105"/>
        <end position="311"/>
    </location>
</feature>
<name>A0ABV7H3G2_9BURK</name>
<proteinExistence type="predicted"/>
<keyword evidence="1" id="KW-0732">Signal</keyword>
<dbReference type="PROSITE" id="PS51257">
    <property type="entry name" value="PROKAR_LIPOPROTEIN"/>
    <property type="match status" value="1"/>
</dbReference>
<dbReference type="Pfam" id="PF12706">
    <property type="entry name" value="Lactamase_B_2"/>
    <property type="match status" value="1"/>
</dbReference>
<dbReference type="SUPFAM" id="SSF56281">
    <property type="entry name" value="Metallo-hydrolase/oxidoreductase"/>
    <property type="match status" value="1"/>
</dbReference>
<dbReference type="PANTHER" id="PTHR15032:SF4">
    <property type="entry name" value="N-ACYL-PHOSPHATIDYLETHANOLAMINE-HYDROLYZING PHOSPHOLIPASE D"/>
    <property type="match status" value="1"/>
</dbReference>
<evidence type="ECO:0000259" key="2">
    <source>
        <dbReference type="Pfam" id="PF12706"/>
    </source>
</evidence>